<feature type="domain" description="Polyphosphate kinase middle" evidence="8">
    <location>
        <begin position="113"/>
        <end position="297"/>
    </location>
</feature>
<evidence type="ECO:0000313" key="13">
    <source>
        <dbReference type="Proteomes" id="UP000501602"/>
    </source>
</evidence>
<dbReference type="EMBL" id="CP051180">
    <property type="protein sequence ID" value="QIZ78859.1"/>
    <property type="molecule type" value="Genomic_DNA"/>
</dbReference>
<evidence type="ECO:0000256" key="1">
    <source>
        <dbReference type="ARBA" id="ARBA00022553"/>
    </source>
</evidence>
<dbReference type="InterPro" id="IPR025200">
    <property type="entry name" value="PPK_C_dom2"/>
</dbReference>
<evidence type="ECO:0000256" key="4">
    <source>
        <dbReference type="ARBA" id="ARBA00022777"/>
    </source>
</evidence>
<feature type="binding site" evidence="6">
    <location>
        <position position="556"/>
    </location>
    <ligand>
        <name>ATP</name>
        <dbReference type="ChEBI" id="CHEBI:30616"/>
    </ligand>
</feature>
<dbReference type="InterPro" id="IPR003414">
    <property type="entry name" value="PP_kinase"/>
</dbReference>
<dbReference type="SUPFAM" id="SSF143724">
    <property type="entry name" value="PHP14-like"/>
    <property type="match status" value="1"/>
</dbReference>
<keyword evidence="2 6" id="KW-0808">Transferase</keyword>
<dbReference type="InterPro" id="IPR036832">
    <property type="entry name" value="PPK_N_dom_sf"/>
</dbReference>
<dbReference type="HAMAP" id="MF_00347">
    <property type="entry name" value="Polyphosphate_kinase"/>
    <property type="match status" value="1"/>
</dbReference>
<keyword evidence="13" id="KW-1185">Reference proteome</keyword>
<keyword evidence="6" id="KW-0479">Metal-binding</keyword>
<dbReference type="PANTHER" id="PTHR30218:SF0">
    <property type="entry name" value="POLYPHOSPHATE KINASE"/>
    <property type="match status" value="1"/>
</dbReference>
<evidence type="ECO:0000256" key="2">
    <source>
        <dbReference type="ARBA" id="ARBA00022679"/>
    </source>
</evidence>
<dbReference type="CDD" id="cd09167">
    <property type="entry name" value="PLDc_EcPPK1_C2_like"/>
    <property type="match status" value="1"/>
</dbReference>
<feature type="binding site" evidence="6">
    <location>
        <position position="460"/>
    </location>
    <ligand>
        <name>ATP</name>
        <dbReference type="ChEBI" id="CHEBI:30616"/>
    </ligand>
</feature>
<protein>
    <recommendedName>
        <fullName evidence="6 7">Polyphosphate kinase</fullName>
        <ecNumber evidence="6 7">2.7.4.1</ecNumber>
    </recommendedName>
    <alternativeName>
        <fullName evidence="6">ATP-polyphosphate phosphotransferase</fullName>
    </alternativeName>
    <alternativeName>
        <fullName evidence="6">Polyphosphoric acid kinase</fullName>
    </alternativeName>
</protein>
<dbReference type="Proteomes" id="UP000501602">
    <property type="component" value="Chromosome"/>
</dbReference>
<dbReference type="Pfam" id="PF13089">
    <property type="entry name" value="PP_kinase_N"/>
    <property type="match status" value="1"/>
</dbReference>
<dbReference type="InterPro" id="IPR036830">
    <property type="entry name" value="PP_kinase_middle_dom_sf"/>
</dbReference>
<feature type="domain" description="Polyphosphate kinase C-terminal" evidence="11">
    <location>
        <begin position="324"/>
        <end position="487"/>
    </location>
</feature>
<feature type="active site" description="Phosphohistidine intermediate" evidence="6">
    <location>
        <position position="427"/>
    </location>
</feature>
<dbReference type="InterPro" id="IPR041108">
    <property type="entry name" value="PP_kinase_C_1"/>
</dbReference>
<sequence>MMEKELSWLSFNARVLQEAADEKTPLIERVRFLGIFSNNQDEFFRVRVAGIRRKIMIEEARGGGEASRTLLADINHRVLELQHRFDDIYQRLLVDLARRNLFLINETQLSDFHKTWLKTYFREKIRRHIIPILLNKHSKIERNLEDGLTYLVAEIRHQNNTQYAFIPVPSDKVPRFVQLPAEGSRKRATLILLDNIIRHCVNDLFAGMFEFDSVRCYSMKLTRDAEYDISNEIDTSLLEKMSSGLKQRLTAEPVRLVYDREMPKTMLDMLTEQLGASSYDSVIPGGRYHNFRDFMEFPNPGRKYLEHEKIPTISTKQFSRCTNSFDAISADDILLHYPYHRFAHLTEWLRQAAYDPAVTSIKLNIYRAAKRSQVLSTLIEAVKNGKDVTVVVELAARFDEEANIGWAKVLTDAGVRVSFGVPSLKVHAKLALISRIEFGEMVDYAHIGTGNFNEKTAKFYTDLALFTKDPNITKEVGVVFDFIAHPYRRIKVNHLLVAPIDARRKLYKLIDGEIRNKRAGKSAGISLKLNNLVDPGLIKRLYDASRNGVQVKLIIRGMCSLITELPGISDNIKAISVIDKYLEHPRIMVFNNNDDPKVFITSGDWMSRNLDNRVEVGCPIYSAKLKKQILQLLAIQWQDTLKARRIDRYQTNPYVKRGNRKKMRSQLATFEYLMEQEPPATAN</sequence>
<proteinExistence type="inferred from homology"/>
<comment type="catalytic activity">
    <reaction evidence="6 7">
        <text>[phosphate](n) + ATP = [phosphate](n+1) + ADP</text>
        <dbReference type="Rhea" id="RHEA:19573"/>
        <dbReference type="Rhea" id="RHEA-COMP:9859"/>
        <dbReference type="Rhea" id="RHEA-COMP:14280"/>
        <dbReference type="ChEBI" id="CHEBI:16838"/>
        <dbReference type="ChEBI" id="CHEBI:30616"/>
        <dbReference type="ChEBI" id="CHEBI:456216"/>
        <dbReference type="EC" id="2.7.4.1"/>
    </reaction>
</comment>
<dbReference type="SUPFAM" id="SSF140356">
    <property type="entry name" value="PPK N-terminal domain-like"/>
    <property type="match status" value="1"/>
</dbReference>
<dbReference type="GO" id="GO:0009358">
    <property type="term" value="C:polyphosphate kinase complex"/>
    <property type="evidence" value="ECO:0007669"/>
    <property type="project" value="InterPro"/>
</dbReference>
<keyword evidence="5 6" id="KW-0067">ATP-binding</keyword>
<dbReference type="AlphaFoldDB" id="A0A6H1UJQ8"/>
<evidence type="ECO:0000313" key="12">
    <source>
        <dbReference type="EMBL" id="QIZ78859.1"/>
    </source>
</evidence>
<comment type="PTM">
    <text evidence="6 7">An intermediate of this reaction is the autophosphorylated ppk in which a phosphate is covalently linked to a histidine residue through a N-P bond.</text>
</comment>
<dbReference type="EC" id="2.7.4.1" evidence="6 7"/>
<comment type="similarity">
    <text evidence="6 7">Belongs to the polyphosphate kinase 1 (PPK1) family.</text>
</comment>
<reference evidence="12 13" key="1">
    <citation type="submission" date="2020-04" db="EMBL/GenBank/DDBJ databases">
        <title>Ferrimonas sp. S7 isolated from sea water.</title>
        <authorList>
            <person name="Bae S.S."/>
            <person name="Baek K."/>
        </authorList>
    </citation>
    <scope>NUCLEOTIDE SEQUENCE [LARGE SCALE GENOMIC DNA]</scope>
    <source>
        <strain evidence="12 13">S7</strain>
    </source>
</reference>
<dbReference type="InterPro" id="IPR024953">
    <property type="entry name" value="PP_kinase_middle"/>
</dbReference>
<keyword evidence="6" id="KW-0460">Magnesium</keyword>
<dbReference type="GO" id="GO:0006799">
    <property type="term" value="P:polyphosphate biosynthetic process"/>
    <property type="evidence" value="ECO:0007669"/>
    <property type="project" value="UniProtKB-UniRule"/>
</dbReference>
<feature type="binding site" evidence="6">
    <location>
        <position position="397"/>
    </location>
    <ligand>
        <name>Mg(2+)</name>
        <dbReference type="ChEBI" id="CHEBI:18420"/>
    </ligand>
</feature>
<feature type="domain" description="Polyphosphate kinase C-terminal" evidence="10">
    <location>
        <begin position="495"/>
        <end position="666"/>
    </location>
</feature>
<feature type="binding site" evidence="6">
    <location>
        <position position="39"/>
    </location>
    <ligand>
        <name>ATP</name>
        <dbReference type="ChEBI" id="CHEBI:30616"/>
    </ligand>
</feature>
<dbReference type="GO" id="GO:0046872">
    <property type="term" value="F:metal ion binding"/>
    <property type="evidence" value="ECO:0007669"/>
    <property type="project" value="UniProtKB-KW"/>
</dbReference>
<dbReference type="NCBIfam" id="TIGR03705">
    <property type="entry name" value="poly_P_kin"/>
    <property type="match status" value="1"/>
</dbReference>
<evidence type="ECO:0000256" key="6">
    <source>
        <dbReference type="HAMAP-Rule" id="MF_00347"/>
    </source>
</evidence>
<dbReference type="GO" id="GO:0008976">
    <property type="term" value="F:polyphosphate kinase activity"/>
    <property type="evidence" value="ECO:0007669"/>
    <property type="project" value="UniProtKB-UniRule"/>
</dbReference>
<evidence type="ECO:0000256" key="7">
    <source>
        <dbReference type="RuleBase" id="RU003800"/>
    </source>
</evidence>
<evidence type="ECO:0000256" key="5">
    <source>
        <dbReference type="ARBA" id="ARBA00022840"/>
    </source>
</evidence>
<dbReference type="Pfam" id="PF13090">
    <property type="entry name" value="PP_kinase_C"/>
    <property type="match status" value="1"/>
</dbReference>
<accession>A0A6H1UJQ8</accession>
<evidence type="ECO:0000259" key="8">
    <source>
        <dbReference type="Pfam" id="PF02503"/>
    </source>
</evidence>
<dbReference type="GO" id="GO:0005524">
    <property type="term" value="F:ATP binding"/>
    <property type="evidence" value="ECO:0007669"/>
    <property type="project" value="UniProtKB-KW"/>
</dbReference>
<keyword evidence="1 6" id="KW-0597">Phosphoprotein</keyword>
<dbReference type="InterPro" id="IPR025198">
    <property type="entry name" value="PPK_N_dom"/>
</dbReference>
<comment type="cofactor">
    <cofactor evidence="6">
        <name>Mg(2+)</name>
        <dbReference type="ChEBI" id="CHEBI:18420"/>
    </cofactor>
</comment>
<evidence type="ECO:0000259" key="9">
    <source>
        <dbReference type="Pfam" id="PF13089"/>
    </source>
</evidence>
<dbReference type="PANTHER" id="PTHR30218">
    <property type="entry name" value="POLYPHOSPHATE KINASE"/>
    <property type="match status" value="1"/>
</dbReference>
<keyword evidence="4 6" id="KW-0418">Kinase</keyword>
<evidence type="ECO:0000259" key="10">
    <source>
        <dbReference type="Pfam" id="PF13090"/>
    </source>
</evidence>
<evidence type="ECO:0000256" key="3">
    <source>
        <dbReference type="ARBA" id="ARBA00022741"/>
    </source>
</evidence>
<gene>
    <name evidence="12" type="primary">ppk1</name>
    <name evidence="6" type="synonym">ppk</name>
    <name evidence="12" type="ORF">HER31_09130</name>
</gene>
<dbReference type="Gene3D" id="3.30.870.10">
    <property type="entry name" value="Endonuclease Chain A"/>
    <property type="match status" value="2"/>
</dbReference>
<dbReference type="Gene3D" id="1.20.58.310">
    <property type="entry name" value="Polyphosphate kinase N-terminal domain"/>
    <property type="match status" value="1"/>
</dbReference>
<dbReference type="NCBIfam" id="NF003917">
    <property type="entry name" value="PRK05443.1-1"/>
    <property type="match status" value="1"/>
</dbReference>
<dbReference type="Pfam" id="PF17941">
    <property type="entry name" value="PP_kinase_C_1"/>
    <property type="match status" value="1"/>
</dbReference>
<dbReference type="Gene3D" id="3.30.1840.10">
    <property type="entry name" value="Polyphosphate kinase middle domain"/>
    <property type="match status" value="1"/>
</dbReference>
<comment type="function">
    <text evidence="6 7">Catalyzes the reversible transfer of the terminal phosphate of ATP to form a long-chain polyphosphate (polyP).</text>
</comment>
<dbReference type="SUPFAM" id="SSF56024">
    <property type="entry name" value="Phospholipase D/nuclease"/>
    <property type="match status" value="2"/>
</dbReference>
<feature type="domain" description="Polyphosphate kinase N-terminal" evidence="9">
    <location>
        <begin position="2"/>
        <end position="103"/>
    </location>
</feature>
<keyword evidence="3 6" id="KW-0547">Nucleotide-binding</keyword>
<name>A0A6H1UJQ8_9GAMM</name>
<dbReference type="KEGG" id="fes:HER31_09130"/>
<evidence type="ECO:0000259" key="11">
    <source>
        <dbReference type="Pfam" id="PF17941"/>
    </source>
</evidence>
<dbReference type="PIRSF" id="PIRSF015589">
    <property type="entry name" value="PP_kinase"/>
    <property type="match status" value="1"/>
</dbReference>
<dbReference type="Pfam" id="PF02503">
    <property type="entry name" value="PP_kinase"/>
    <property type="match status" value="1"/>
</dbReference>
<organism evidence="12 13">
    <name type="scientific">Ferrimonas lipolytica</name>
    <dbReference type="NCBI Taxonomy" id="2724191"/>
    <lineage>
        <taxon>Bacteria</taxon>
        <taxon>Pseudomonadati</taxon>
        <taxon>Pseudomonadota</taxon>
        <taxon>Gammaproteobacteria</taxon>
        <taxon>Alteromonadales</taxon>
        <taxon>Ferrimonadaceae</taxon>
        <taxon>Ferrimonas</taxon>
    </lineage>
</organism>
<feature type="binding site" evidence="6">
    <location>
        <position position="584"/>
    </location>
    <ligand>
        <name>ATP</name>
        <dbReference type="ChEBI" id="CHEBI:30616"/>
    </ligand>
</feature>
<feature type="binding site" evidence="6">
    <location>
        <position position="367"/>
    </location>
    <ligand>
        <name>Mg(2+)</name>
        <dbReference type="ChEBI" id="CHEBI:18420"/>
    </ligand>
</feature>